<gene>
    <name evidence="1" type="ORF">TNCT_85341</name>
</gene>
<reference evidence="1" key="1">
    <citation type="submission" date="2020-07" db="EMBL/GenBank/DDBJ databases">
        <title>Multicomponent nature underlies the extraordinary mechanical properties of spider dragline silk.</title>
        <authorList>
            <person name="Kono N."/>
            <person name="Nakamura H."/>
            <person name="Mori M."/>
            <person name="Yoshida Y."/>
            <person name="Ohtoshi R."/>
            <person name="Malay A.D."/>
            <person name="Moran D.A.P."/>
            <person name="Tomita M."/>
            <person name="Numata K."/>
            <person name="Arakawa K."/>
        </authorList>
    </citation>
    <scope>NUCLEOTIDE SEQUENCE</scope>
</reference>
<dbReference type="GO" id="GO:0003676">
    <property type="term" value="F:nucleic acid binding"/>
    <property type="evidence" value="ECO:0007669"/>
    <property type="project" value="InterPro"/>
</dbReference>
<dbReference type="EMBL" id="BMAO01017010">
    <property type="protein sequence ID" value="GFR12736.1"/>
    <property type="molecule type" value="Genomic_DNA"/>
</dbReference>
<sequence>MSKFIFLFTTGKFTTTFDGEVAILQVALAQLHRHLNSFTSAVGFRDSKAVIFDVESSNSTVSSNIFDCKKLLQSLSAYFKEIVLQWISGHCVVSGNELVNHLAKKRELPFKRQQEKLSLLPLPSLL</sequence>
<protein>
    <recommendedName>
        <fullName evidence="3">RNase H type-1 domain-containing protein</fullName>
    </recommendedName>
</protein>
<evidence type="ECO:0000313" key="1">
    <source>
        <dbReference type="EMBL" id="GFR12736.1"/>
    </source>
</evidence>
<keyword evidence="2" id="KW-1185">Reference proteome</keyword>
<evidence type="ECO:0000313" key="2">
    <source>
        <dbReference type="Proteomes" id="UP000887116"/>
    </source>
</evidence>
<dbReference type="InterPro" id="IPR036397">
    <property type="entry name" value="RNaseH_sf"/>
</dbReference>
<dbReference type="Proteomes" id="UP000887116">
    <property type="component" value="Unassembled WGS sequence"/>
</dbReference>
<dbReference type="SUPFAM" id="SSF53098">
    <property type="entry name" value="Ribonuclease H-like"/>
    <property type="match status" value="1"/>
</dbReference>
<accession>A0A8X6GWG9</accession>
<dbReference type="InterPro" id="IPR012337">
    <property type="entry name" value="RNaseH-like_sf"/>
</dbReference>
<name>A0A8X6GWG9_TRICU</name>
<dbReference type="AlphaFoldDB" id="A0A8X6GWG9"/>
<organism evidence="1 2">
    <name type="scientific">Trichonephila clavata</name>
    <name type="common">Joro spider</name>
    <name type="synonym">Nephila clavata</name>
    <dbReference type="NCBI Taxonomy" id="2740835"/>
    <lineage>
        <taxon>Eukaryota</taxon>
        <taxon>Metazoa</taxon>
        <taxon>Ecdysozoa</taxon>
        <taxon>Arthropoda</taxon>
        <taxon>Chelicerata</taxon>
        <taxon>Arachnida</taxon>
        <taxon>Araneae</taxon>
        <taxon>Araneomorphae</taxon>
        <taxon>Entelegynae</taxon>
        <taxon>Araneoidea</taxon>
        <taxon>Nephilidae</taxon>
        <taxon>Trichonephila</taxon>
    </lineage>
</organism>
<comment type="caution">
    <text evidence="1">The sequence shown here is derived from an EMBL/GenBank/DDBJ whole genome shotgun (WGS) entry which is preliminary data.</text>
</comment>
<evidence type="ECO:0008006" key="3">
    <source>
        <dbReference type="Google" id="ProtNLM"/>
    </source>
</evidence>
<proteinExistence type="predicted"/>
<dbReference type="Gene3D" id="3.30.420.10">
    <property type="entry name" value="Ribonuclease H-like superfamily/Ribonuclease H"/>
    <property type="match status" value="1"/>
</dbReference>